<reference evidence="2 3" key="1">
    <citation type="submission" date="2014-07" db="EMBL/GenBank/DDBJ databases">
        <authorList>
            <person name="Sibley D."/>
            <person name="Venepally P."/>
            <person name="Karamycheva S."/>
            <person name="Hadjithomas M."/>
            <person name="Khan A."/>
            <person name="Brunk B."/>
            <person name="Roos D."/>
            <person name="Caler E."/>
            <person name="Lorenzi H."/>
        </authorList>
    </citation>
    <scope>NUCLEOTIDE SEQUENCE [LARGE SCALE GENOMIC DNA]</scope>
    <source>
        <strain evidence="2 3">FOU</strain>
    </source>
</reference>
<proteinExistence type="predicted"/>
<evidence type="ECO:0000256" key="1">
    <source>
        <dbReference type="SAM" id="MobiDB-lite"/>
    </source>
</evidence>
<evidence type="ECO:0000313" key="2">
    <source>
        <dbReference type="EMBL" id="KFG33285.1"/>
    </source>
</evidence>
<gene>
    <name evidence="2" type="ORF">TGFOU_357530</name>
</gene>
<comment type="caution">
    <text evidence="2">The sequence shown here is derived from an EMBL/GenBank/DDBJ whole genome shotgun (WGS) entry which is preliminary data.</text>
</comment>
<dbReference type="Proteomes" id="UP000028838">
    <property type="component" value="Unassembled WGS sequence"/>
</dbReference>
<dbReference type="EMBL" id="AEYH02002912">
    <property type="protein sequence ID" value="KFG33285.1"/>
    <property type="molecule type" value="Genomic_DNA"/>
</dbReference>
<feature type="compositionally biased region" description="Polar residues" evidence="1">
    <location>
        <begin position="42"/>
        <end position="54"/>
    </location>
</feature>
<accession>A0A086JMB7</accession>
<dbReference type="VEuPathDB" id="ToxoDB:TGFOU_357530"/>
<feature type="region of interest" description="Disordered" evidence="1">
    <location>
        <begin position="117"/>
        <end position="155"/>
    </location>
</feature>
<organism evidence="2 3">
    <name type="scientific">Toxoplasma gondii FOU</name>
    <dbReference type="NCBI Taxonomy" id="943167"/>
    <lineage>
        <taxon>Eukaryota</taxon>
        <taxon>Sar</taxon>
        <taxon>Alveolata</taxon>
        <taxon>Apicomplexa</taxon>
        <taxon>Conoidasida</taxon>
        <taxon>Coccidia</taxon>
        <taxon>Eucoccidiorida</taxon>
        <taxon>Eimeriorina</taxon>
        <taxon>Sarcocystidae</taxon>
        <taxon>Toxoplasma</taxon>
    </lineage>
</organism>
<feature type="compositionally biased region" description="Basic and acidic residues" evidence="1">
    <location>
        <begin position="1"/>
        <end position="10"/>
    </location>
</feature>
<feature type="region of interest" description="Disordered" evidence="1">
    <location>
        <begin position="1"/>
        <end position="76"/>
    </location>
</feature>
<evidence type="ECO:0000313" key="3">
    <source>
        <dbReference type="Proteomes" id="UP000028838"/>
    </source>
</evidence>
<protein>
    <submittedName>
        <fullName evidence="2">Uncharacterized protein</fullName>
    </submittedName>
</protein>
<dbReference type="AlphaFoldDB" id="A0A086JMB7"/>
<sequence>MEIPERRDATRAQTLPRAETQPTSMKAECCRGHRCGSGVGQARSSEFSENSQENHPGAPDGEIDCGGDLPSCQSVHPTLGTLQTLTTQSRQRERLRCSFSTLLSDARRDRQIATAMQMINRDRTENPSAASTETHRRRKRREITSTSDTPAKEAV</sequence>
<name>A0A086JMB7_TOXGO</name>